<keyword evidence="1" id="KW-0732">Signal</keyword>
<dbReference type="OrthoDB" id="4319848at2"/>
<evidence type="ECO:0000256" key="1">
    <source>
        <dbReference type="SAM" id="SignalP"/>
    </source>
</evidence>
<dbReference type="RefSeq" id="WP_158688444.1">
    <property type="nucleotide sequence ID" value="NZ_LT962942.1"/>
</dbReference>
<dbReference type="EMBL" id="LT963352">
    <property type="protein sequence ID" value="SOR80129.1"/>
    <property type="molecule type" value="Genomic_DNA"/>
</dbReference>
<accession>A0A2N9B9V2</accession>
<dbReference type="Proteomes" id="UP000235464">
    <property type="component" value="Chromosome I"/>
</dbReference>
<reference evidence="3" key="1">
    <citation type="submission" date="2017-11" db="EMBL/GenBank/DDBJ databases">
        <authorList>
            <person name="Wibberg D."/>
        </authorList>
    </citation>
    <scope>NUCLEOTIDE SEQUENCE [LARGE SCALE GENOMIC DNA]</scope>
</reference>
<gene>
    <name evidence="2" type="ORF">SCNRRL3882_3585</name>
</gene>
<keyword evidence="3" id="KW-1185">Reference proteome</keyword>
<name>A0A2N9B9V2_STRCX</name>
<sequence length="116" mass="12632">MENIKTPVLRRISSKIGGAVAIGALASMAVLTASPMANAANEPNWTNGCRGYWYTTSFHGYCSSVTRAGDFQLFGGCNNEPNYYGKWIELSRGYSGKFDADECTFKVNSASVFYSN</sequence>
<organism evidence="2 3">
    <name type="scientific">Streptomyces chartreusis NRRL 3882</name>
    <dbReference type="NCBI Taxonomy" id="1079985"/>
    <lineage>
        <taxon>Bacteria</taxon>
        <taxon>Bacillati</taxon>
        <taxon>Actinomycetota</taxon>
        <taxon>Actinomycetes</taxon>
        <taxon>Kitasatosporales</taxon>
        <taxon>Streptomycetaceae</taxon>
        <taxon>Streptomyces</taxon>
    </lineage>
</organism>
<evidence type="ECO:0000313" key="3">
    <source>
        <dbReference type="Proteomes" id="UP000235464"/>
    </source>
</evidence>
<protein>
    <submittedName>
        <fullName evidence="2">Uncharacterized protein</fullName>
    </submittedName>
</protein>
<dbReference type="AlphaFoldDB" id="A0A2N9B9V2"/>
<proteinExistence type="predicted"/>
<feature type="chain" id="PRO_5014873512" evidence="1">
    <location>
        <begin position="40"/>
        <end position="116"/>
    </location>
</feature>
<feature type="signal peptide" evidence="1">
    <location>
        <begin position="1"/>
        <end position="39"/>
    </location>
</feature>
<evidence type="ECO:0000313" key="2">
    <source>
        <dbReference type="EMBL" id="SOR80129.1"/>
    </source>
</evidence>